<dbReference type="PANTHER" id="PTHR37318">
    <property type="entry name" value="BSL7504 PROTEIN"/>
    <property type="match status" value="1"/>
</dbReference>
<evidence type="ECO:0000259" key="1">
    <source>
        <dbReference type="Pfam" id="PF13601"/>
    </source>
</evidence>
<dbReference type="Gene3D" id="1.10.10.10">
    <property type="entry name" value="Winged helix-like DNA-binding domain superfamily/Winged helix DNA-binding domain"/>
    <property type="match status" value="1"/>
</dbReference>
<comment type="caution">
    <text evidence="2">The sequence shown here is derived from an EMBL/GenBank/DDBJ whole genome shotgun (WGS) entry which is preliminary data.</text>
</comment>
<dbReference type="GO" id="GO:0003677">
    <property type="term" value="F:DNA binding"/>
    <property type="evidence" value="ECO:0007669"/>
    <property type="project" value="UniProtKB-KW"/>
</dbReference>
<keyword evidence="3" id="KW-1185">Reference proteome</keyword>
<dbReference type="Pfam" id="PF13601">
    <property type="entry name" value="HTH_34"/>
    <property type="match status" value="1"/>
</dbReference>
<dbReference type="AlphaFoldDB" id="A0A2S6IUU0"/>
<keyword evidence="2" id="KW-0238">DNA-binding</keyword>
<dbReference type="Proteomes" id="UP000239485">
    <property type="component" value="Unassembled WGS sequence"/>
</dbReference>
<dbReference type="OrthoDB" id="4952043at2"/>
<dbReference type="PANTHER" id="PTHR37318:SF1">
    <property type="entry name" value="BSL7504 PROTEIN"/>
    <property type="match status" value="1"/>
</dbReference>
<reference evidence="2 3" key="1">
    <citation type="submission" date="2018-02" db="EMBL/GenBank/DDBJ databases">
        <title>Genomic Encyclopedia of Archaeal and Bacterial Type Strains, Phase II (KMG-II): from individual species to whole genera.</title>
        <authorList>
            <person name="Goeker M."/>
        </authorList>
    </citation>
    <scope>NUCLEOTIDE SEQUENCE [LARGE SCALE GENOMIC DNA]</scope>
    <source>
        <strain evidence="2 3">DSM 22857</strain>
    </source>
</reference>
<evidence type="ECO:0000313" key="2">
    <source>
        <dbReference type="EMBL" id="PPK97949.1"/>
    </source>
</evidence>
<evidence type="ECO:0000313" key="3">
    <source>
        <dbReference type="Proteomes" id="UP000239485"/>
    </source>
</evidence>
<dbReference type="RefSeq" id="WP_104431407.1">
    <property type="nucleotide sequence ID" value="NZ_PTJD01000002.1"/>
</dbReference>
<dbReference type="InterPro" id="IPR027395">
    <property type="entry name" value="WH_DNA-bd_dom"/>
</dbReference>
<dbReference type="InterPro" id="IPR036390">
    <property type="entry name" value="WH_DNA-bd_sf"/>
</dbReference>
<feature type="domain" description="Winged helix DNA-binding" evidence="1">
    <location>
        <begin position="19"/>
        <end position="98"/>
    </location>
</feature>
<proteinExistence type="predicted"/>
<organism evidence="2 3">
    <name type="scientific">Kineococcus xinjiangensis</name>
    <dbReference type="NCBI Taxonomy" id="512762"/>
    <lineage>
        <taxon>Bacteria</taxon>
        <taxon>Bacillati</taxon>
        <taxon>Actinomycetota</taxon>
        <taxon>Actinomycetes</taxon>
        <taxon>Kineosporiales</taxon>
        <taxon>Kineosporiaceae</taxon>
        <taxon>Kineococcus</taxon>
    </lineage>
</organism>
<gene>
    <name evidence="2" type="ORF">CLV92_10299</name>
</gene>
<dbReference type="InterPro" id="IPR036388">
    <property type="entry name" value="WH-like_DNA-bd_sf"/>
</dbReference>
<dbReference type="EMBL" id="PTJD01000002">
    <property type="protein sequence ID" value="PPK97949.1"/>
    <property type="molecule type" value="Genomic_DNA"/>
</dbReference>
<dbReference type="SUPFAM" id="SSF46785">
    <property type="entry name" value="Winged helix' DNA-binding domain"/>
    <property type="match status" value="1"/>
</dbReference>
<protein>
    <submittedName>
        <fullName evidence="2">Winged helix DNA-binding protein</fullName>
    </submittedName>
</protein>
<sequence>MSAVDVEPRFDEVLNAPHRLRIAALLSSADQVEFGVLRDHLAVADSVTSKHLKVLVDAGYARLSRIPGLGGRSRTWAELTGAGQRALRGHLADLQRMVEAARAVQPPGPGAP</sequence>
<accession>A0A2S6IUU0</accession>
<name>A0A2S6IUU0_9ACTN</name>